<keyword evidence="4" id="KW-1185">Reference proteome</keyword>
<gene>
    <name evidence="2" type="ORF">GUITHDRAFT_109865</name>
</gene>
<dbReference type="Proteomes" id="UP000011087">
    <property type="component" value="Unassembled WGS sequence"/>
</dbReference>
<feature type="transmembrane region" description="Helical" evidence="1">
    <location>
        <begin position="20"/>
        <end position="41"/>
    </location>
</feature>
<evidence type="ECO:0000313" key="4">
    <source>
        <dbReference type="Proteomes" id="UP000011087"/>
    </source>
</evidence>
<accession>L1J6B4</accession>
<dbReference type="HOGENOM" id="CLU_1177321_0_0_1"/>
<reference evidence="2 4" key="1">
    <citation type="journal article" date="2012" name="Nature">
        <title>Algal genomes reveal evolutionary mosaicism and the fate of nucleomorphs.</title>
        <authorList>
            <consortium name="DOE Joint Genome Institute"/>
            <person name="Curtis B.A."/>
            <person name="Tanifuji G."/>
            <person name="Burki F."/>
            <person name="Gruber A."/>
            <person name="Irimia M."/>
            <person name="Maruyama S."/>
            <person name="Arias M.C."/>
            <person name="Ball S.G."/>
            <person name="Gile G.H."/>
            <person name="Hirakawa Y."/>
            <person name="Hopkins J.F."/>
            <person name="Kuo A."/>
            <person name="Rensing S.A."/>
            <person name="Schmutz J."/>
            <person name="Symeonidi A."/>
            <person name="Elias M."/>
            <person name="Eveleigh R.J."/>
            <person name="Herman E.K."/>
            <person name="Klute M.J."/>
            <person name="Nakayama T."/>
            <person name="Obornik M."/>
            <person name="Reyes-Prieto A."/>
            <person name="Armbrust E.V."/>
            <person name="Aves S.J."/>
            <person name="Beiko R.G."/>
            <person name="Coutinho P."/>
            <person name="Dacks J.B."/>
            <person name="Durnford D.G."/>
            <person name="Fast N.M."/>
            <person name="Green B.R."/>
            <person name="Grisdale C.J."/>
            <person name="Hempel F."/>
            <person name="Henrissat B."/>
            <person name="Hoppner M.P."/>
            <person name="Ishida K."/>
            <person name="Kim E."/>
            <person name="Koreny L."/>
            <person name="Kroth P.G."/>
            <person name="Liu Y."/>
            <person name="Malik S.B."/>
            <person name="Maier U.G."/>
            <person name="McRose D."/>
            <person name="Mock T."/>
            <person name="Neilson J.A."/>
            <person name="Onodera N.T."/>
            <person name="Poole A.M."/>
            <person name="Pritham E.J."/>
            <person name="Richards T.A."/>
            <person name="Rocap G."/>
            <person name="Roy S.W."/>
            <person name="Sarai C."/>
            <person name="Schaack S."/>
            <person name="Shirato S."/>
            <person name="Slamovits C.H."/>
            <person name="Spencer D.F."/>
            <person name="Suzuki S."/>
            <person name="Worden A.Z."/>
            <person name="Zauner S."/>
            <person name="Barry K."/>
            <person name="Bell C."/>
            <person name="Bharti A.K."/>
            <person name="Crow J.A."/>
            <person name="Grimwood J."/>
            <person name="Kramer R."/>
            <person name="Lindquist E."/>
            <person name="Lucas S."/>
            <person name="Salamov A."/>
            <person name="McFadden G.I."/>
            <person name="Lane C.E."/>
            <person name="Keeling P.J."/>
            <person name="Gray M.W."/>
            <person name="Grigoriev I.V."/>
            <person name="Archibald J.M."/>
        </authorList>
    </citation>
    <scope>NUCLEOTIDE SEQUENCE</scope>
    <source>
        <strain evidence="2 4">CCMP2712</strain>
    </source>
</reference>
<keyword evidence="1" id="KW-0812">Transmembrane</keyword>
<dbReference type="EnsemblProtists" id="EKX44083">
    <property type="protein sequence ID" value="EKX44083"/>
    <property type="gene ID" value="GUITHDRAFT_109865"/>
</dbReference>
<dbReference type="PROSITE" id="PS51257">
    <property type="entry name" value="PROKAR_LIPOPROTEIN"/>
    <property type="match status" value="1"/>
</dbReference>
<dbReference type="RefSeq" id="XP_005831063.1">
    <property type="nucleotide sequence ID" value="XM_005831006.1"/>
</dbReference>
<sequence>MCTGRMLTPSRMLWKMQGGGVTVAGWGACGAAVVLLVMLMVREDGTLPRSLHSKLAQRTYGLLEEVNIEELNKCDEDKDSDLSCEDERRPEVAGYTKEWTIPRGLGYYHVSPEPNTDSISSVGRSKRPAHNAVGWQWGQTAPTPPFKNVRDGEDSIPQGIGYYRGDSAKEEEDIIPQGLNYYKGATDEYDQDYLRDPTYFDQAYRLAYPKLPDQDNRAKFFDDEVACTASGEPLRC</sequence>
<dbReference type="EMBL" id="JH993006">
    <property type="protein sequence ID" value="EKX44083.1"/>
    <property type="molecule type" value="Genomic_DNA"/>
</dbReference>
<organism evidence="2">
    <name type="scientific">Guillardia theta (strain CCMP2712)</name>
    <name type="common">Cryptophyte</name>
    <dbReference type="NCBI Taxonomy" id="905079"/>
    <lineage>
        <taxon>Eukaryota</taxon>
        <taxon>Cryptophyceae</taxon>
        <taxon>Pyrenomonadales</taxon>
        <taxon>Geminigeraceae</taxon>
        <taxon>Guillardia</taxon>
    </lineage>
</organism>
<keyword evidence="1" id="KW-0472">Membrane</keyword>
<keyword evidence="1" id="KW-1133">Transmembrane helix</keyword>
<evidence type="ECO:0000313" key="2">
    <source>
        <dbReference type="EMBL" id="EKX44083.1"/>
    </source>
</evidence>
<dbReference type="AlphaFoldDB" id="L1J6B4"/>
<proteinExistence type="predicted"/>
<protein>
    <submittedName>
        <fullName evidence="2 3">Uncharacterized protein</fullName>
    </submittedName>
</protein>
<reference evidence="3" key="3">
    <citation type="submission" date="2016-03" db="UniProtKB">
        <authorList>
            <consortium name="EnsemblProtists"/>
        </authorList>
    </citation>
    <scope>IDENTIFICATION</scope>
</reference>
<name>L1J6B4_GUITC</name>
<evidence type="ECO:0000256" key="1">
    <source>
        <dbReference type="SAM" id="Phobius"/>
    </source>
</evidence>
<dbReference type="PaxDb" id="55529-EKX44083"/>
<reference evidence="4" key="2">
    <citation type="submission" date="2012-11" db="EMBL/GenBank/DDBJ databases">
        <authorList>
            <person name="Kuo A."/>
            <person name="Curtis B.A."/>
            <person name="Tanifuji G."/>
            <person name="Burki F."/>
            <person name="Gruber A."/>
            <person name="Irimia M."/>
            <person name="Maruyama S."/>
            <person name="Arias M.C."/>
            <person name="Ball S.G."/>
            <person name="Gile G.H."/>
            <person name="Hirakawa Y."/>
            <person name="Hopkins J.F."/>
            <person name="Rensing S.A."/>
            <person name="Schmutz J."/>
            <person name="Symeonidi A."/>
            <person name="Elias M."/>
            <person name="Eveleigh R.J."/>
            <person name="Herman E.K."/>
            <person name="Klute M.J."/>
            <person name="Nakayama T."/>
            <person name="Obornik M."/>
            <person name="Reyes-Prieto A."/>
            <person name="Armbrust E.V."/>
            <person name="Aves S.J."/>
            <person name="Beiko R.G."/>
            <person name="Coutinho P."/>
            <person name="Dacks J.B."/>
            <person name="Durnford D.G."/>
            <person name="Fast N.M."/>
            <person name="Green B.R."/>
            <person name="Grisdale C."/>
            <person name="Hempe F."/>
            <person name="Henrissat B."/>
            <person name="Hoppner M.P."/>
            <person name="Ishida K.-I."/>
            <person name="Kim E."/>
            <person name="Koreny L."/>
            <person name="Kroth P.G."/>
            <person name="Liu Y."/>
            <person name="Malik S.-B."/>
            <person name="Maier U.G."/>
            <person name="McRose D."/>
            <person name="Mock T."/>
            <person name="Neilson J.A."/>
            <person name="Onodera N.T."/>
            <person name="Poole A.M."/>
            <person name="Pritham E.J."/>
            <person name="Richards T.A."/>
            <person name="Rocap G."/>
            <person name="Roy S.W."/>
            <person name="Sarai C."/>
            <person name="Schaack S."/>
            <person name="Shirato S."/>
            <person name="Slamovits C.H."/>
            <person name="Spencer D.F."/>
            <person name="Suzuki S."/>
            <person name="Worden A.Z."/>
            <person name="Zauner S."/>
            <person name="Barry K."/>
            <person name="Bell C."/>
            <person name="Bharti A.K."/>
            <person name="Crow J.A."/>
            <person name="Grimwood J."/>
            <person name="Kramer R."/>
            <person name="Lindquist E."/>
            <person name="Lucas S."/>
            <person name="Salamov A."/>
            <person name="McFadden G.I."/>
            <person name="Lane C.E."/>
            <person name="Keeling P.J."/>
            <person name="Gray M.W."/>
            <person name="Grigoriev I.V."/>
            <person name="Archibald J.M."/>
        </authorList>
    </citation>
    <scope>NUCLEOTIDE SEQUENCE</scope>
    <source>
        <strain evidence="4">CCMP2712</strain>
    </source>
</reference>
<dbReference type="GeneID" id="17300837"/>
<dbReference type="KEGG" id="gtt:GUITHDRAFT_109865"/>
<evidence type="ECO:0000313" key="3">
    <source>
        <dbReference type="EnsemblProtists" id="EKX44083"/>
    </source>
</evidence>